<evidence type="ECO:0000313" key="1">
    <source>
        <dbReference type="EMBL" id="EJR41901.1"/>
    </source>
</evidence>
<evidence type="ECO:0000313" key="4">
    <source>
        <dbReference type="EMBL" id="QQA13910.1"/>
    </source>
</evidence>
<accession>J8IWC5</accession>
<evidence type="ECO:0000313" key="3">
    <source>
        <dbReference type="EMBL" id="PJN72501.1"/>
    </source>
</evidence>
<name>A0A0B5SHP1_BACMY</name>
<dbReference type="EMBL" id="MKZQ01000008">
    <property type="protein sequence ID" value="PJN72501.1"/>
    <property type="molecule type" value="Genomic_DNA"/>
</dbReference>
<reference evidence="1 5" key="1">
    <citation type="submission" date="2012-04" db="EMBL/GenBank/DDBJ databases">
        <title>The Genome Sequence of Bacillus cereus VD078.</title>
        <authorList>
            <consortium name="The Broad Institute Genome Sequencing Platform"/>
            <consortium name="The Broad Institute Genome Sequencing Center for Infectious Disease"/>
            <person name="Feldgarden M."/>
            <person name="Van der Auwera G.A."/>
            <person name="Mahillon J."/>
            <person name="Duprez V."/>
            <person name="Timmery S."/>
            <person name="Mattelet C."/>
            <person name="Dierick K."/>
            <person name="Sun M."/>
            <person name="Yu Z."/>
            <person name="Zhu L."/>
            <person name="Hu X."/>
            <person name="Shank E.B."/>
            <person name="Swiecicka I."/>
            <person name="Hansen B.M."/>
            <person name="Andrup L."/>
            <person name="Young S.K."/>
            <person name="Zeng Q."/>
            <person name="Gargeya S."/>
            <person name="Fitzgerald M."/>
            <person name="Haas B."/>
            <person name="Abouelleil A."/>
            <person name="Alvarado L."/>
            <person name="Arachchi H.M."/>
            <person name="Berlin A."/>
            <person name="Chapman S.B."/>
            <person name="Goldberg J."/>
            <person name="Griggs A."/>
            <person name="Gujja S."/>
            <person name="Hansen M."/>
            <person name="Howarth C."/>
            <person name="Imamovic A."/>
            <person name="Larimer J."/>
            <person name="McCowen C."/>
            <person name="Montmayeur A."/>
            <person name="Murphy C."/>
            <person name="Neiman D."/>
            <person name="Pearson M."/>
            <person name="Priest M."/>
            <person name="Roberts A."/>
            <person name="Saif S."/>
            <person name="Shea T."/>
            <person name="Sisk P."/>
            <person name="Sykes S."/>
            <person name="Wortman J."/>
            <person name="Nusbaum C."/>
            <person name="Birren B."/>
        </authorList>
    </citation>
    <scope>NUCLEOTIDE SEQUENCE [LARGE SCALE GENOMIC DNA]</scope>
    <source>
        <strain evidence="1 5">VD078</strain>
    </source>
</reference>
<evidence type="ECO:0000313" key="2">
    <source>
        <dbReference type="EMBL" id="OSX96472.1"/>
    </source>
</evidence>
<dbReference type="EMBL" id="CP065877">
    <property type="protein sequence ID" value="QQA13910.1"/>
    <property type="molecule type" value="Genomic_DNA"/>
</dbReference>
<evidence type="ECO:0000313" key="6">
    <source>
        <dbReference type="Proteomes" id="UP000194131"/>
    </source>
</evidence>
<dbReference type="EMBL" id="MRWU01000001">
    <property type="protein sequence ID" value="OSX96472.1"/>
    <property type="molecule type" value="Genomic_DNA"/>
</dbReference>
<sequence>MTDTFDTDKSKFNVGKENEEFWDVTHTEWHTMVLHARDKLEKRLKIQ</sequence>
<dbReference type="RefSeq" id="WP_000132592.1">
    <property type="nucleotide sequence ID" value="NZ_CM125442.1"/>
</dbReference>
<reference evidence="3 7" key="2">
    <citation type="submission" date="2016-10" db="EMBL/GenBank/DDBJ databases">
        <title>Genome Sequence of Bacillus weihenstephanensis GM6LP.</title>
        <authorList>
            <person name="Poehlein A."/>
            <person name="Wemheuer F."/>
            <person name="Hollensteiner J."/>
            <person name="Wemheuer B."/>
        </authorList>
    </citation>
    <scope>NUCLEOTIDE SEQUENCE [LARGE SCALE GENOMIC DNA]</scope>
    <source>
        <strain evidence="3 7">GM6LP</strain>
    </source>
</reference>
<dbReference type="AlphaFoldDB" id="A0A0B5SHP1"/>
<dbReference type="EMBL" id="AHEV01000012">
    <property type="protein sequence ID" value="EJR41901.1"/>
    <property type="molecule type" value="Genomic_DNA"/>
</dbReference>
<gene>
    <name evidence="3" type="ORF">BACWE_06670</name>
    <name evidence="4" type="ORF">I6G81_15855</name>
    <name evidence="1" type="ORF">III_02328</name>
    <name evidence="2" type="ORF">S3E15_00103</name>
</gene>
<evidence type="ECO:0000313" key="8">
    <source>
        <dbReference type="Proteomes" id="UP000596196"/>
    </source>
</evidence>
<keyword evidence="8" id="KW-1185">Reference proteome</keyword>
<organism evidence="3 7">
    <name type="scientific">Bacillus mycoides</name>
    <dbReference type="NCBI Taxonomy" id="1405"/>
    <lineage>
        <taxon>Bacteria</taxon>
        <taxon>Bacillati</taxon>
        <taxon>Bacillota</taxon>
        <taxon>Bacilli</taxon>
        <taxon>Bacillales</taxon>
        <taxon>Bacillaceae</taxon>
        <taxon>Bacillus</taxon>
        <taxon>Bacillus cereus group</taxon>
    </lineage>
</organism>
<reference evidence="4 8" key="4">
    <citation type="submission" date="2020-12" db="EMBL/GenBank/DDBJ databases">
        <title>FDA dAtabase for Regulatory Grade micrObial Sequences (FDA-ARGOS): Supporting development and validation of Infectious Disease Dx tests.</title>
        <authorList>
            <person name="Nelson B."/>
            <person name="Plummer A."/>
            <person name="Tallon L."/>
            <person name="Sadzewicz L."/>
            <person name="Zhao X."/>
            <person name="Boylan J."/>
            <person name="Ott S."/>
            <person name="Bowen H."/>
            <person name="Vavikolanu K."/>
            <person name="Mehta A."/>
            <person name="Aluvathingal J."/>
            <person name="Nadendla S."/>
            <person name="Myers T."/>
            <person name="Yan Y."/>
            <person name="Sichtig H."/>
        </authorList>
    </citation>
    <scope>NUCLEOTIDE SEQUENCE [LARGE SCALE GENOMIC DNA]</scope>
    <source>
        <strain evidence="4 8">FDAARGOS_924</strain>
    </source>
</reference>
<proteinExistence type="predicted"/>
<dbReference type="Proteomes" id="UP000596196">
    <property type="component" value="Chromosome"/>
</dbReference>
<dbReference type="Proteomes" id="UP000194131">
    <property type="component" value="Unassembled WGS sequence"/>
</dbReference>
<dbReference type="KEGG" id="bmyo:BG05_2863"/>
<protein>
    <submittedName>
        <fullName evidence="3">Uncharacterized protein</fullName>
    </submittedName>
</protein>
<dbReference type="Proteomes" id="UP000236165">
    <property type="component" value="Unassembled WGS sequence"/>
</dbReference>
<evidence type="ECO:0000313" key="7">
    <source>
        <dbReference type="Proteomes" id="UP000236165"/>
    </source>
</evidence>
<accession>A0A0B5SHP1</accession>
<reference evidence="2 6" key="3">
    <citation type="submission" date="2016-12" db="EMBL/GenBank/DDBJ databases">
        <title>Genome Sequences of Twelve Sporeforming Bacillus Species Isolated from Foods.</title>
        <authorList>
            <person name="De Jong A."/>
            <person name="Holsappel S."/>
            <person name="Kuipers O.P."/>
        </authorList>
    </citation>
    <scope>NUCLEOTIDE SEQUENCE [LARGE SCALE GENOMIC DNA]</scope>
    <source>
        <strain evidence="2 6">S3E15</strain>
    </source>
</reference>
<dbReference type="Proteomes" id="UP000006976">
    <property type="component" value="Unassembled WGS sequence"/>
</dbReference>
<evidence type="ECO:0000313" key="5">
    <source>
        <dbReference type="Proteomes" id="UP000006976"/>
    </source>
</evidence>